<comment type="similarity">
    <text evidence="3">Belongs to the class-I DAHP synthase family.</text>
</comment>
<dbReference type="OrthoDB" id="4699125at2759"/>
<reference evidence="14" key="3">
    <citation type="submission" date="2016-03" db="UniProtKB">
        <authorList>
            <consortium name="EnsemblProtists"/>
        </authorList>
    </citation>
    <scope>IDENTIFICATION</scope>
</reference>
<dbReference type="GeneID" id="17295734"/>
<comment type="pathway">
    <text evidence="2">Metabolic intermediate biosynthesis; chorismate biosynthesis; chorismate from D-erythrose 4-phosphate and phosphoenolpyruvate: step 1/7.</text>
</comment>
<evidence type="ECO:0000256" key="4">
    <source>
        <dbReference type="ARBA" id="ARBA00012694"/>
    </source>
</evidence>
<dbReference type="STRING" id="905079.L1IRT8"/>
<accession>L1IRT8</accession>
<dbReference type="EMBL" id="JH993043">
    <property type="protein sequence ID" value="EKX38986.1"/>
    <property type="molecule type" value="Genomic_DNA"/>
</dbReference>
<dbReference type="GO" id="GO:0009073">
    <property type="term" value="P:aromatic amino acid family biosynthetic process"/>
    <property type="evidence" value="ECO:0007669"/>
    <property type="project" value="UniProtKB-KW"/>
</dbReference>
<name>L1IRT8_GUITC</name>
<dbReference type="Proteomes" id="UP000011087">
    <property type="component" value="Unassembled WGS sequence"/>
</dbReference>
<dbReference type="PaxDb" id="55529-EKX38986"/>
<dbReference type="PANTHER" id="PTHR21225">
    <property type="entry name" value="PHOSPHO-2-DEHYDRO-3-DEOXYHEPTONATE ALDOLASE DAHP SYNTHETASE"/>
    <property type="match status" value="1"/>
</dbReference>
<dbReference type="eggNOG" id="ENOG502QPSU">
    <property type="taxonomic scope" value="Eukaryota"/>
</dbReference>
<sequence length="367" mass="39815">MRTTTQVRLQSSDDVVNVKISKIKPVISPTILVEELSSDLAYSTVKTARKCIGDILSGNDDRLLVVVGPCSIHDPSSALDYANRLVKLAEKLSNDLLVVMRVYFEKPRTTVGWKGLINDPDLDGSHNINKGIRLARRILLDINKLGMPCGCEFLDTISPQYLADLVSWGAIGARTTESQVHRELASGLSMPVGFKNGTSGDVQIASDAIKASLFPHCFLSVTSQGTVAIVTTKGNDDCHLILRGGGSGPNYDKKSVADAVSILEKSKLEPRNRKVVVDCSHGNSRKQHKNQPLVAKDIAEQISEGGRSIFGVMIESNIEEGNQPEPSKNGGMPLKYGVSITDACIDWPTTEEVLESLATAIRHRRSL</sequence>
<protein>
    <recommendedName>
        <fullName evidence="4">3-deoxy-7-phosphoheptulonate synthase</fullName>
        <ecNumber evidence="4">2.5.1.54</ecNumber>
    </recommendedName>
    <alternativeName>
        <fullName evidence="10">3-deoxy-D-arabino-heptulosonate 7-phosphate synthase</fullName>
    </alternativeName>
    <alternativeName>
        <fullName evidence="9">DAHP synthase</fullName>
    </alternativeName>
    <alternativeName>
        <fullName evidence="8">Phospho-2-keto-3-deoxyheptonate aldolase</fullName>
    </alternativeName>
</protein>
<proteinExistence type="inferred from homology"/>
<dbReference type="FunFam" id="3.20.20.70:FF:000005">
    <property type="entry name" value="Phospho-2-dehydro-3-deoxyheptonate aldolase"/>
    <property type="match status" value="1"/>
</dbReference>
<dbReference type="EnsemblProtists" id="EKX38986">
    <property type="protein sequence ID" value="EKX38986"/>
    <property type="gene ID" value="GUITHDRAFT_158450"/>
</dbReference>
<evidence type="ECO:0000256" key="3">
    <source>
        <dbReference type="ARBA" id="ARBA00007985"/>
    </source>
</evidence>
<evidence type="ECO:0000256" key="10">
    <source>
        <dbReference type="ARBA" id="ARBA00032193"/>
    </source>
</evidence>
<dbReference type="AlphaFoldDB" id="L1IRT8"/>
<dbReference type="RefSeq" id="XP_005825966.1">
    <property type="nucleotide sequence ID" value="XM_005825909.1"/>
</dbReference>
<dbReference type="KEGG" id="gtt:GUITHDRAFT_158450"/>
<dbReference type="PIRSF" id="PIRSF001361">
    <property type="entry name" value="DAHP_synthase"/>
    <property type="match status" value="1"/>
</dbReference>
<evidence type="ECO:0000256" key="1">
    <source>
        <dbReference type="ARBA" id="ARBA00003726"/>
    </source>
</evidence>
<keyword evidence="15" id="KW-1185">Reference proteome</keyword>
<evidence type="ECO:0000313" key="13">
    <source>
        <dbReference type="EMBL" id="EKX38986.1"/>
    </source>
</evidence>
<gene>
    <name evidence="13" type="ORF">GUITHDRAFT_158450</name>
</gene>
<reference evidence="15" key="2">
    <citation type="submission" date="2012-11" db="EMBL/GenBank/DDBJ databases">
        <authorList>
            <person name="Kuo A."/>
            <person name="Curtis B.A."/>
            <person name="Tanifuji G."/>
            <person name="Burki F."/>
            <person name="Gruber A."/>
            <person name="Irimia M."/>
            <person name="Maruyama S."/>
            <person name="Arias M.C."/>
            <person name="Ball S.G."/>
            <person name="Gile G.H."/>
            <person name="Hirakawa Y."/>
            <person name="Hopkins J.F."/>
            <person name="Rensing S.A."/>
            <person name="Schmutz J."/>
            <person name="Symeonidi A."/>
            <person name="Elias M."/>
            <person name="Eveleigh R.J."/>
            <person name="Herman E.K."/>
            <person name="Klute M.J."/>
            <person name="Nakayama T."/>
            <person name="Obornik M."/>
            <person name="Reyes-Prieto A."/>
            <person name="Armbrust E.V."/>
            <person name="Aves S.J."/>
            <person name="Beiko R.G."/>
            <person name="Coutinho P."/>
            <person name="Dacks J.B."/>
            <person name="Durnford D.G."/>
            <person name="Fast N.M."/>
            <person name="Green B.R."/>
            <person name="Grisdale C."/>
            <person name="Hempe F."/>
            <person name="Henrissat B."/>
            <person name="Hoppner M.P."/>
            <person name="Ishida K.-I."/>
            <person name="Kim E."/>
            <person name="Koreny L."/>
            <person name="Kroth P.G."/>
            <person name="Liu Y."/>
            <person name="Malik S.-B."/>
            <person name="Maier U.G."/>
            <person name="McRose D."/>
            <person name="Mock T."/>
            <person name="Neilson J.A."/>
            <person name="Onodera N.T."/>
            <person name="Poole A.M."/>
            <person name="Pritham E.J."/>
            <person name="Richards T.A."/>
            <person name="Rocap G."/>
            <person name="Roy S.W."/>
            <person name="Sarai C."/>
            <person name="Schaack S."/>
            <person name="Shirato S."/>
            <person name="Slamovits C.H."/>
            <person name="Spencer D.F."/>
            <person name="Suzuki S."/>
            <person name="Worden A.Z."/>
            <person name="Zauner S."/>
            <person name="Barry K."/>
            <person name="Bell C."/>
            <person name="Bharti A.K."/>
            <person name="Crow J.A."/>
            <person name="Grimwood J."/>
            <person name="Kramer R."/>
            <person name="Lindquist E."/>
            <person name="Lucas S."/>
            <person name="Salamov A."/>
            <person name="McFadden G.I."/>
            <person name="Lane C.E."/>
            <person name="Keeling P.J."/>
            <person name="Gray M.W."/>
            <person name="Grigoriev I.V."/>
            <person name="Archibald J.M."/>
        </authorList>
    </citation>
    <scope>NUCLEOTIDE SEQUENCE</scope>
    <source>
        <strain evidence="15">CCMP2712</strain>
    </source>
</reference>
<comment type="catalytic activity">
    <reaction evidence="11">
        <text>D-erythrose 4-phosphate + phosphoenolpyruvate + H2O = 7-phospho-2-dehydro-3-deoxy-D-arabino-heptonate + phosphate</text>
        <dbReference type="Rhea" id="RHEA:14717"/>
        <dbReference type="ChEBI" id="CHEBI:15377"/>
        <dbReference type="ChEBI" id="CHEBI:16897"/>
        <dbReference type="ChEBI" id="CHEBI:43474"/>
        <dbReference type="ChEBI" id="CHEBI:58394"/>
        <dbReference type="ChEBI" id="CHEBI:58702"/>
        <dbReference type="EC" id="2.5.1.54"/>
    </reaction>
</comment>
<evidence type="ECO:0000256" key="8">
    <source>
        <dbReference type="ARBA" id="ARBA00031111"/>
    </source>
</evidence>
<evidence type="ECO:0000256" key="7">
    <source>
        <dbReference type="ARBA" id="ARBA00023141"/>
    </source>
</evidence>
<dbReference type="GO" id="GO:0008652">
    <property type="term" value="P:amino acid biosynthetic process"/>
    <property type="evidence" value="ECO:0007669"/>
    <property type="project" value="UniProtKB-KW"/>
</dbReference>
<dbReference type="GO" id="GO:0005737">
    <property type="term" value="C:cytoplasm"/>
    <property type="evidence" value="ECO:0007669"/>
    <property type="project" value="TreeGrafter"/>
</dbReference>
<feature type="domain" description="DAHP synthetase I/KDSA" evidence="12">
    <location>
        <begin position="50"/>
        <end position="354"/>
    </location>
</feature>
<dbReference type="Pfam" id="PF00793">
    <property type="entry name" value="DAHP_synth_1"/>
    <property type="match status" value="1"/>
</dbReference>
<evidence type="ECO:0000256" key="5">
    <source>
        <dbReference type="ARBA" id="ARBA00022605"/>
    </source>
</evidence>
<dbReference type="PANTHER" id="PTHR21225:SF12">
    <property type="entry name" value="PHOSPHO-2-DEHYDRO-3-DEOXYHEPTONATE ALDOLASE, TYROSINE-INHIBITED"/>
    <property type="match status" value="1"/>
</dbReference>
<dbReference type="EC" id="2.5.1.54" evidence="4"/>
<dbReference type="HOGENOM" id="CLU_030903_0_1_1"/>
<dbReference type="InterPro" id="IPR006219">
    <property type="entry name" value="DAHP_synth_1"/>
</dbReference>
<dbReference type="OMA" id="DINTGLR"/>
<comment type="function">
    <text evidence="1">Stereospecific condensation of phosphoenolpyruvate (PEP) and D-erythrose-4-phosphate (E4P) giving rise to 3-deoxy-D-arabino-heptulosonate-7-phosphate (DAHP).</text>
</comment>
<dbReference type="SUPFAM" id="SSF51569">
    <property type="entry name" value="Aldolase"/>
    <property type="match status" value="1"/>
</dbReference>
<evidence type="ECO:0000256" key="6">
    <source>
        <dbReference type="ARBA" id="ARBA00022679"/>
    </source>
</evidence>
<dbReference type="NCBIfam" id="TIGR00034">
    <property type="entry name" value="aroFGH"/>
    <property type="match status" value="1"/>
</dbReference>
<evidence type="ECO:0000313" key="15">
    <source>
        <dbReference type="Proteomes" id="UP000011087"/>
    </source>
</evidence>
<evidence type="ECO:0000259" key="12">
    <source>
        <dbReference type="Pfam" id="PF00793"/>
    </source>
</evidence>
<reference evidence="13 15" key="1">
    <citation type="journal article" date="2012" name="Nature">
        <title>Algal genomes reveal evolutionary mosaicism and the fate of nucleomorphs.</title>
        <authorList>
            <consortium name="DOE Joint Genome Institute"/>
            <person name="Curtis B.A."/>
            <person name="Tanifuji G."/>
            <person name="Burki F."/>
            <person name="Gruber A."/>
            <person name="Irimia M."/>
            <person name="Maruyama S."/>
            <person name="Arias M.C."/>
            <person name="Ball S.G."/>
            <person name="Gile G.H."/>
            <person name="Hirakawa Y."/>
            <person name="Hopkins J.F."/>
            <person name="Kuo A."/>
            <person name="Rensing S.A."/>
            <person name="Schmutz J."/>
            <person name="Symeonidi A."/>
            <person name="Elias M."/>
            <person name="Eveleigh R.J."/>
            <person name="Herman E.K."/>
            <person name="Klute M.J."/>
            <person name="Nakayama T."/>
            <person name="Obornik M."/>
            <person name="Reyes-Prieto A."/>
            <person name="Armbrust E.V."/>
            <person name="Aves S.J."/>
            <person name="Beiko R.G."/>
            <person name="Coutinho P."/>
            <person name="Dacks J.B."/>
            <person name="Durnford D.G."/>
            <person name="Fast N.M."/>
            <person name="Green B.R."/>
            <person name="Grisdale C.J."/>
            <person name="Hempel F."/>
            <person name="Henrissat B."/>
            <person name="Hoppner M.P."/>
            <person name="Ishida K."/>
            <person name="Kim E."/>
            <person name="Koreny L."/>
            <person name="Kroth P.G."/>
            <person name="Liu Y."/>
            <person name="Malik S.B."/>
            <person name="Maier U.G."/>
            <person name="McRose D."/>
            <person name="Mock T."/>
            <person name="Neilson J.A."/>
            <person name="Onodera N.T."/>
            <person name="Poole A.M."/>
            <person name="Pritham E.J."/>
            <person name="Richards T.A."/>
            <person name="Rocap G."/>
            <person name="Roy S.W."/>
            <person name="Sarai C."/>
            <person name="Schaack S."/>
            <person name="Shirato S."/>
            <person name="Slamovits C.H."/>
            <person name="Spencer D.F."/>
            <person name="Suzuki S."/>
            <person name="Worden A.Z."/>
            <person name="Zauner S."/>
            <person name="Barry K."/>
            <person name="Bell C."/>
            <person name="Bharti A.K."/>
            <person name="Crow J.A."/>
            <person name="Grimwood J."/>
            <person name="Kramer R."/>
            <person name="Lindquist E."/>
            <person name="Lucas S."/>
            <person name="Salamov A."/>
            <person name="McFadden G.I."/>
            <person name="Lane C.E."/>
            <person name="Keeling P.J."/>
            <person name="Gray M.W."/>
            <person name="Grigoriev I.V."/>
            <person name="Archibald J.M."/>
        </authorList>
    </citation>
    <scope>NUCLEOTIDE SEQUENCE</scope>
    <source>
        <strain evidence="13 15">CCMP2712</strain>
    </source>
</reference>
<keyword evidence="7" id="KW-0057">Aromatic amino acid biosynthesis</keyword>
<dbReference type="Gene3D" id="3.20.20.70">
    <property type="entry name" value="Aldolase class I"/>
    <property type="match status" value="1"/>
</dbReference>
<evidence type="ECO:0000256" key="11">
    <source>
        <dbReference type="ARBA" id="ARBA00047508"/>
    </source>
</evidence>
<evidence type="ECO:0000256" key="2">
    <source>
        <dbReference type="ARBA" id="ARBA00004688"/>
    </source>
</evidence>
<evidence type="ECO:0000256" key="9">
    <source>
        <dbReference type="ARBA" id="ARBA00031349"/>
    </source>
</evidence>
<keyword evidence="5" id="KW-0028">Amino-acid biosynthesis</keyword>
<dbReference type="NCBIfam" id="NF009395">
    <property type="entry name" value="PRK12755.1"/>
    <property type="match status" value="1"/>
</dbReference>
<dbReference type="InterPro" id="IPR013785">
    <property type="entry name" value="Aldolase_TIM"/>
</dbReference>
<evidence type="ECO:0000313" key="14">
    <source>
        <dbReference type="EnsemblProtists" id="EKX38986"/>
    </source>
</evidence>
<dbReference type="InterPro" id="IPR006218">
    <property type="entry name" value="DAHP1/KDSA"/>
</dbReference>
<organism evidence="13">
    <name type="scientific">Guillardia theta (strain CCMP2712)</name>
    <name type="common">Cryptophyte</name>
    <dbReference type="NCBI Taxonomy" id="905079"/>
    <lineage>
        <taxon>Eukaryota</taxon>
        <taxon>Cryptophyceae</taxon>
        <taxon>Pyrenomonadales</taxon>
        <taxon>Geminigeraceae</taxon>
        <taxon>Guillardia</taxon>
    </lineage>
</organism>
<dbReference type="GO" id="GO:0003849">
    <property type="term" value="F:3-deoxy-7-phosphoheptulonate synthase activity"/>
    <property type="evidence" value="ECO:0007669"/>
    <property type="project" value="UniProtKB-EC"/>
</dbReference>
<keyword evidence="6" id="KW-0808">Transferase</keyword>